<dbReference type="GO" id="GO:0016787">
    <property type="term" value="F:hydrolase activity"/>
    <property type="evidence" value="ECO:0007669"/>
    <property type="project" value="UniProtKB-KW"/>
</dbReference>
<proteinExistence type="inferred from homology"/>
<evidence type="ECO:0000256" key="6">
    <source>
        <dbReference type="ARBA" id="ARBA00024207"/>
    </source>
</evidence>
<dbReference type="Proteomes" id="UP000434044">
    <property type="component" value="Unassembled WGS sequence"/>
</dbReference>
<name>A0A6N8EJH7_9GAMM</name>
<evidence type="ECO:0000256" key="5">
    <source>
        <dbReference type="ARBA" id="ARBA00022801"/>
    </source>
</evidence>
<gene>
    <name evidence="7" type="ORF">GJ668_16435</name>
</gene>
<evidence type="ECO:0000256" key="3">
    <source>
        <dbReference type="ARBA" id="ARBA00022722"/>
    </source>
</evidence>
<keyword evidence="8" id="KW-1185">Reference proteome</keyword>
<evidence type="ECO:0000256" key="2">
    <source>
        <dbReference type="ARBA" id="ARBA00022649"/>
    </source>
</evidence>
<dbReference type="GO" id="GO:0000166">
    <property type="term" value="F:nucleotide binding"/>
    <property type="evidence" value="ECO:0007669"/>
    <property type="project" value="UniProtKB-KW"/>
</dbReference>
<dbReference type="EMBL" id="WNKT01000047">
    <property type="protein sequence ID" value="MTW22657.1"/>
    <property type="molecule type" value="Genomic_DNA"/>
</dbReference>
<dbReference type="OrthoDB" id="4829434at2"/>
<keyword evidence="5" id="KW-0378">Hydrolase</keyword>
<dbReference type="InterPro" id="IPR037038">
    <property type="entry name" value="HepT-like_sf"/>
</dbReference>
<dbReference type="InterPro" id="IPR008201">
    <property type="entry name" value="HepT-like"/>
</dbReference>
<keyword evidence="4" id="KW-0547">Nucleotide-binding</keyword>
<dbReference type="AlphaFoldDB" id="A0A6N8EJH7"/>
<dbReference type="Gene3D" id="1.20.120.580">
    <property type="entry name" value="bsu32300-like"/>
    <property type="match status" value="1"/>
</dbReference>
<evidence type="ECO:0000256" key="1">
    <source>
        <dbReference type="ARBA" id="ARBA00022553"/>
    </source>
</evidence>
<evidence type="ECO:0000313" key="7">
    <source>
        <dbReference type="EMBL" id="MTW22657.1"/>
    </source>
</evidence>
<dbReference type="PANTHER" id="PTHR34139">
    <property type="entry name" value="UPF0331 PROTEIN MJ0127"/>
    <property type="match status" value="1"/>
</dbReference>
<comment type="similarity">
    <text evidence="6">Belongs to the HepT RNase toxin family.</text>
</comment>
<dbReference type="InterPro" id="IPR051813">
    <property type="entry name" value="HepT_RNase_toxin"/>
</dbReference>
<accession>A0A6N8EJH7</accession>
<organism evidence="7 8">
    <name type="scientific">Allochromatium palmeri</name>
    <dbReference type="NCBI Taxonomy" id="231048"/>
    <lineage>
        <taxon>Bacteria</taxon>
        <taxon>Pseudomonadati</taxon>
        <taxon>Pseudomonadota</taxon>
        <taxon>Gammaproteobacteria</taxon>
        <taxon>Chromatiales</taxon>
        <taxon>Chromatiaceae</taxon>
        <taxon>Allochromatium</taxon>
    </lineage>
</organism>
<sequence length="112" mass="12755">MHDKDRVRFLHMIEAAEDVCRFVDGRRRSELDSDRMLLFALVRAIEIIGEAASKVSDETRQTCSDIPWKAMIGMRNRLIHAYFDIDTDILWAAATQEIPALLVSLKAHTPAS</sequence>
<dbReference type="GO" id="GO:0110001">
    <property type="term" value="C:toxin-antitoxin complex"/>
    <property type="evidence" value="ECO:0007669"/>
    <property type="project" value="InterPro"/>
</dbReference>
<keyword evidence="2" id="KW-1277">Toxin-antitoxin system</keyword>
<dbReference type="RefSeq" id="WP_155451219.1">
    <property type="nucleotide sequence ID" value="NZ_WNKT01000047.1"/>
</dbReference>
<evidence type="ECO:0000256" key="4">
    <source>
        <dbReference type="ARBA" id="ARBA00022741"/>
    </source>
</evidence>
<dbReference type="Pfam" id="PF01934">
    <property type="entry name" value="HepT-like"/>
    <property type="match status" value="1"/>
</dbReference>
<dbReference type="PANTHER" id="PTHR34139:SF1">
    <property type="entry name" value="RNASE MJ1380-RELATED"/>
    <property type="match status" value="1"/>
</dbReference>
<comment type="caution">
    <text evidence="7">The sequence shown here is derived from an EMBL/GenBank/DDBJ whole genome shotgun (WGS) entry which is preliminary data.</text>
</comment>
<reference evidence="7 8" key="1">
    <citation type="submission" date="2019-11" db="EMBL/GenBank/DDBJ databases">
        <title>Whole-genome sequence of the anaerobic purple sulfur bacterium Allochromatium palmeri DSM 15591.</title>
        <authorList>
            <person name="Kyndt J.A."/>
            <person name="Meyer T.E."/>
        </authorList>
    </citation>
    <scope>NUCLEOTIDE SEQUENCE [LARGE SCALE GENOMIC DNA]</scope>
    <source>
        <strain evidence="7 8">DSM 15591</strain>
    </source>
</reference>
<protein>
    <submittedName>
        <fullName evidence="7">DUF86 domain-containing protein</fullName>
    </submittedName>
</protein>
<dbReference type="GO" id="GO:0004540">
    <property type="term" value="F:RNA nuclease activity"/>
    <property type="evidence" value="ECO:0007669"/>
    <property type="project" value="InterPro"/>
</dbReference>
<keyword evidence="3" id="KW-0540">Nuclease</keyword>
<evidence type="ECO:0000313" key="8">
    <source>
        <dbReference type="Proteomes" id="UP000434044"/>
    </source>
</evidence>
<keyword evidence="1" id="KW-0597">Phosphoprotein</keyword>